<proteinExistence type="predicted"/>
<dbReference type="Proteomes" id="UP000604046">
    <property type="component" value="Unassembled WGS sequence"/>
</dbReference>
<dbReference type="AlphaFoldDB" id="A0A812K4W5"/>
<keyword evidence="2" id="KW-1133">Transmembrane helix</keyword>
<dbReference type="OrthoDB" id="435735at2759"/>
<evidence type="ECO:0000313" key="4">
    <source>
        <dbReference type="Proteomes" id="UP000604046"/>
    </source>
</evidence>
<feature type="compositionally biased region" description="Low complexity" evidence="1">
    <location>
        <begin position="112"/>
        <end position="143"/>
    </location>
</feature>
<protein>
    <submittedName>
        <fullName evidence="3">Uncharacterized protein</fullName>
    </submittedName>
</protein>
<comment type="caution">
    <text evidence="3">The sequence shown here is derived from an EMBL/GenBank/DDBJ whole genome shotgun (WGS) entry which is preliminary data.</text>
</comment>
<sequence length="247" mass="24916">MATALIQTNVVGPRAVKLSLAAVDADASPEAKAADRTAAAPNETAKESKQSNSSAEQEPVPTTAGSNSSAPGAKESKGSQDSKVGSNSNSTHRTPSAESSNSTEEGTKKGTEAAASKAASASEVPETTAAPAVPATPAVAKVDSSSEEAEAAQQKQAAAAAKEAASTVQGWTPDDNVSATVNYASSYDLQNSRGSVLLWTMAATYGALTVLALLIFMICADRQKHAAQLQAEKAMAARANAMPGPVL</sequence>
<organism evidence="3 4">
    <name type="scientific">Symbiodinium natans</name>
    <dbReference type="NCBI Taxonomy" id="878477"/>
    <lineage>
        <taxon>Eukaryota</taxon>
        <taxon>Sar</taxon>
        <taxon>Alveolata</taxon>
        <taxon>Dinophyceae</taxon>
        <taxon>Suessiales</taxon>
        <taxon>Symbiodiniaceae</taxon>
        <taxon>Symbiodinium</taxon>
    </lineage>
</organism>
<accession>A0A812K4W5</accession>
<evidence type="ECO:0000313" key="3">
    <source>
        <dbReference type="EMBL" id="CAE7222492.1"/>
    </source>
</evidence>
<gene>
    <name evidence="3" type="ORF">SNAT2548_LOCUS8288</name>
</gene>
<feature type="region of interest" description="Disordered" evidence="1">
    <location>
        <begin position="23"/>
        <end position="151"/>
    </location>
</feature>
<reference evidence="3" key="1">
    <citation type="submission" date="2021-02" db="EMBL/GenBank/DDBJ databases">
        <authorList>
            <person name="Dougan E. K."/>
            <person name="Rhodes N."/>
            <person name="Thang M."/>
            <person name="Chan C."/>
        </authorList>
    </citation>
    <scope>NUCLEOTIDE SEQUENCE</scope>
</reference>
<keyword evidence="2" id="KW-0812">Transmembrane</keyword>
<name>A0A812K4W5_9DINO</name>
<dbReference type="EMBL" id="CAJNDS010000611">
    <property type="protein sequence ID" value="CAE7222492.1"/>
    <property type="molecule type" value="Genomic_DNA"/>
</dbReference>
<feature type="transmembrane region" description="Helical" evidence="2">
    <location>
        <begin position="196"/>
        <end position="220"/>
    </location>
</feature>
<evidence type="ECO:0000256" key="1">
    <source>
        <dbReference type="SAM" id="MobiDB-lite"/>
    </source>
</evidence>
<keyword evidence="2" id="KW-0472">Membrane</keyword>
<keyword evidence="4" id="KW-1185">Reference proteome</keyword>
<evidence type="ECO:0000256" key="2">
    <source>
        <dbReference type="SAM" id="Phobius"/>
    </source>
</evidence>
<feature type="compositionally biased region" description="Polar residues" evidence="1">
    <location>
        <begin position="81"/>
        <end position="104"/>
    </location>
</feature>